<gene>
    <name evidence="2" type="ORF">SAMN05428957_104230</name>
</gene>
<keyword evidence="3" id="KW-1185">Reference proteome</keyword>
<organism evidence="2 3">
    <name type="scientific">Oryzisolibacter propanilivorax</name>
    <dbReference type="NCBI Taxonomy" id="1527607"/>
    <lineage>
        <taxon>Bacteria</taxon>
        <taxon>Pseudomonadati</taxon>
        <taxon>Pseudomonadota</taxon>
        <taxon>Betaproteobacteria</taxon>
        <taxon>Burkholderiales</taxon>
        <taxon>Comamonadaceae</taxon>
        <taxon>Oryzisolibacter</taxon>
    </lineage>
</organism>
<evidence type="ECO:0008006" key="4">
    <source>
        <dbReference type="Google" id="ProtNLM"/>
    </source>
</evidence>
<proteinExistence type="predicted"/>
<name>A0A1G9SB42_9BURK</name>
<dbReference type="Pfam" id="PF11306">
    <property type="entry name" value="DUF3108"/>
    <property type="match status" value="1"/>
</dbReference>
<sequence length="260" mass="27901">MQPAAAVAPAESETAPRPAAGALADTGVEIRPPGGSGALPLGPLPPVRLPASAQLAFEVQGQAKRLQYHASAELDWRQDGAHYEARQQIKAFLVGTRSQSSRGSITAHGLQPERFGDKFRSERAAHFDFGAGQVTFSSNAPPAPLAPGAQDRLSVFLQLGAMLAAAPERYPTGTQITLTTVGVKSADRWAFTVQGPEVLQLPIGETPALKLQRVPREGHDYDQKAELWLGTQLDYLPVRIRITQANGDFADLKLQERTTP</sequence>
<evidence type="ECO:0000256" key="1">
    <source>
        <dbReference type="SAM" id="MobiDB-lite"/>
    </source>
</evidence>
<dbReference type="EMBL" id="FNHP01000004">
    <property type="protein sequence ID" value="SDM32547.1"/>
    <property type="molecule type" value="Genomic_DNA"/>
</dbReference>
<accession>A0A1G9SB42</accession>
<evidence type="ECO:0000313" key="3">
    <source>
        <dbReference type="Proteomes" id="UP000198552"/>
    </source>
</evidence>
<feature type="compositionally biased region" description="Low complexity" evidence="1">
    <location>
        <begin position="1"/>
        <end position="16"/>
    </location>
</feature>
<feature type="region of interest" description="Disordered" evidence="1">
    <location>
        <begin position="1"/>
        <end position="38"/>
    </location>
</feature>
<protein>
    <recommendedName>
        <fullName evidence="4">DUF3108 domain-containing protein</fullName>
    </recommendedName>
</protein>
<reference evidence="3" key="1">
    <citation type="submission" date="2016-10" db="EMBL/GenBank/DDBJ databases">
        <authorList>
            <person name="Varghese N."/>
            <person name="Submissions S."/>
        </authorList>
    </citation>
    <scope>NUCLEOTIDE SEQUENCE [LARGE SCALE GENOMIC DNA]</scope>
    <source>
        <strain evidence="3">EPL6</strain>
    </source>
</reference>
<dbReference type="InterPro" id="IPR021457">
    <property type="entry name" value="DUF3108"/>
</dbReference>
<dbReference type="STRING" id="1527607.SAMN05428957_104230"/>
<dbReference type="AlphaFoldDB" id="A0A1G9SB42"/>
<evidence type="ECO:0000313" key="2">
    <source>
        <dbReference type="EMBL" id="SDM32547.1"/>
    </source>
</evidence>
<dbReference type="Proteomes" id="UP000198552">
    <property type="component" value="Unassembled WGS sequence"/>
</dbReference>